<sequence>MEPQTKDPLLSSLDSYIFYGRLDRFEAYPSSEHKGRWDFIENKLRSFTSITDIHDELLRAFYYSAYMKDYNTFYNERWHHLFYWMGYKVLNSLKSNTSEFPDIMYLFKNVRDMLDNTKTHSDIIIEISSNEFPTLKKVYDYVQNYGTINNKLSTHGFKCTQEFNQYIETGYAAYDTFRKGCISNGESCKFFNLIFDTVEKKQLKELKCREIKDASFFRVLNEEDEDEESRRSLTKLGGPLDASQGHMSTMASSHLGLSAHDSSAASYNSTSSISMGILLPLFGSLFIFFVLYKFTPLGSWIHARFIKKKIGFNEQEVIDENDFLLDDKYENININTLSATHKVGYNPYEIS</sequence>
<dbReference type="AlphaFoldDB" id="A0A1A9AS21"/>
<keyword evidence="1" id="KW-1133">Transmembrane helix</keyword>
<proteinExistence type="predicted"/>
<protein>
    <submittedName>
        <fullName evidence="2">PIR Superfamily Protein</fullName>
    </submittedName>
</protein>
<accession>A0A1A9AS21</accession>
<dbReference type="Pfam" id="PF05795">
    <property type="entry name" value="Plasmodium_Vir"/>
    <property type="match status" value="1"/>
</dbReference>
<keyword evidence="1" id="KW-0472">Membrane</keyword>
<evidence type="ECO:0000313" key="2">
    <source>
        <dbReference type="EMBL" id="SBT58922.1"/>
    </source>
</evidence>
<dbReference type="Proteomes" id="UP000078550">
    <property type="component" value="Unassembled WGS sequence"/>
</dbReference>
<gene>
    <name evidence="2" type="ORF">POVWA2_089290</name>
</gene>
<evidence type="ECO:0000256" key="1">
    <source>
        <dbReference type="SAM" id="Phobius"/>
    </source>
</evidence>
<feature type="transmembrane region" description="Helical" evidence="1">
    <location>
        <begin position="273"/>
        <end position="292"/>
    </location>
</feature>
<name>A0A1A9AS21_PLAOA</name>
<evidence type="ECO:0000313" key="3">
    <source>
        <dbReference type="Proteomes" id="UP000078550"/>
    </source>
</evidence>
<keyword evidence="1" id="KW-0812">Transmembrane</keyword>
<reference evidence="3" key="1">
    <citation type="submission" date="2016-05" db="EMBL/GenBank/DDBJ databases">
        <authorList>
            <person name="Naeem Raeece"/>
        </authorList>
    </citation>
    <scope>NUCLEOTIDE SEQUENCE [LARGE SCALE GENOMIC DNA]</scope>
</reference>
<dbReference type="EMBL" id="FLRE01002656">
    <property type="protein sequence ID" value="SBT58922.1"/>
    <property type="molecule type" value="Genomic_DNA"/>
</dbReference>
<organism evidence="2 3">
    <name type="scientific">Plasmodium ovale wallikeri</name>
    <dbReference type="NCBI Taxonomy" id="864142"/>
    <lineage>
        <taxon>Eukaryota</taxon>
        <taxon>Sar</taxon>
        <taxon>Alveolata</taxon>
        <taxon>Apicomplexa</taxon>
        <taxon>Aconoidasida</taxon>
        <taxon>Haemosporida</taxon>
        <taxon>Plasmodiidae</taxon>
        <taxon>Plasmodium</taxon>
        <taxon>Plasmodium (Plasmodium)</taxon>
    </lineage>
</organism>
<dbReference type="InterPro" id="IPR008780">
    <property type="entry name" value="Plasmodium_Vir"/>
</dbReference>